<dbReference type="InterPro" id="IPR050553">
    <property type="entry name" value="Thioredoxin_ResA/DsbE_sf"/>
</dbReference>
<dbReference type="SUPFAM" id="SSF52833">
    <property type="entry name" value="Thioredoxin-like"/>
    <property type="match status" value="1"/>
</dbReference>
<dbReference type="InterPro" id="IPR036249">
    <property type="entry name" value="Thioredoxin-like_sf"/>
</dbReference>
<evidence type="ECO:0000259" key="2">
    <source>
        <dbReference type="PROSITE" id="PS51352"/>
    </source>
</evidence>
<dbReference type="InterPro" id="IPR013766">
    <property type="entry name" value="Thioredoxin_domain"/>
</dbReference>
<keyword evidence="1" id="KW-1015">Disulfide bond</keyword>
<sequence>MKLRDQMPGLEGATDWLNSKPLSKTNWIGEVPVLVYFWSVSCETCKNAIPKLNQLYNSYDGRLAMIAVHMPRTQGDYERAEVRRSAEAHHISQPILIDNDHQLTSRFKTRYVPAFYLFDQDGRLRHKHSGHGGIRTLERRISKIITEIN</sequence>
<name>A0A1I1VLG4_9BACI</name>
<proteinExistence type="predicted"/>
<dbReference type="AlphaFoldDB" id="A0A1I1VLG4"/>
<gene>
    <name evidence="3" type="ORF">SAMN05216238_104327</name>
</gene>
<protein>
    <submittedName>
        <fullName evidence="3">Thiol-disulfide isomerase or thioredoxin</fullName>
    </submittedName>
</protein>
<dbReference type="CDD" id="cd02966">
    <property type="entry name" value="TlpA_like_family"/>
    <property type="match status" value="1"/>
</dbReference>
<evidence type="ECO:0000313" key="3">
    <source>
        <dbReference type="EMBL" id="SFD83846.1"/>
    </source>
</evidence>
<reference evidence="4" key="1">
    <citation type="submission" date="2016-10" db="EMBL/GenBank/DDBJ databases">
        <authorList>
            <person name="Varghese N."/>
            <person name="Submissions S."/>
        </authorList>
    </citation>
    <scope>NUCLEOTIDE SEQUENCE [LARGE SCALE GENOMIC DNA]</scope>
    <source>
        <strain evidence="4">DSM 22530</strain>
    </source>
</reference>
<dbReference type="PROSITE" id="PS51352">
    <property type="entry name" value="THIOREDOXIN_2"/>
    <property type="match status" value="1"/>
</dbReference>
<dbReference type="RefSeq" id="WP_090083894.1">
    <property type="nucleotide sequence ID" value="NZ_FOMR01000004.1"/>
</dbReference>
<keyword evidence="4" id="KW-1185">Reference proteome</keyword>
<dbReference type="PANTHER" id="PTHR42852:SF12">
    <property type="entry name" value="THIOL-DISULFIDE OXIDOREDUCTASE YKUV"/>
    <property type="match status" value="1"/>
</dbReference>
<evidence type="ECO:0000256" key="1">
    <source>
        <dbReference type="ARBA" id="ARBA00023157"/>
    </source>
</evidence>
<organism evidence="3 4">
    <name type="scientific">Lentibacillus persicus</name>
    <dbReference type="NCBI Taxonomy" id="640948"/>
    <lineage>
        <taxon>Bacteria</taxon>
        <taxon>Bacillati</taxon>
        <taxon>Bacillota</taxon>
        <taxon>Bacilli</taxon>
        <taxon>Bacillales</taxon>
        <taxon>Bacillaceae</taxon>
        <taxon>Lentibacillus</taxon>
    </lineage>
</organism>
<dbReference type="Proteomes" id="UP000199474">
    <property type="component" value="Unassembled WGS sequence"/>
</dbReference>
<dbReference type="GO" id="GO:0016853">
    <property type="term" value="F:isomerase activity"/>
    <property type="evidence" value="ECO:0007669"/>
    <property type="project" value="UniProtKB-KW"/>
</dbReference>
<accession>A0A1I1VLG4</accession>
<dbReference type="PANTHER" id="PTHR42852">
    <property type="entry name" value="THIOL:DISULFIDE INTERCHANGE PROTEIN DSBE"/>
    <property type="match status" value="1"/>
</dbReference>
<dbReference type="OrthoDB" id="9811352at2"/>
<dbReference type="InterPro" id="IPR000866">
    <property type="entry name" value="AhpC/TSA"/>
</dbReference>
<dbReference type="EMBL" id="FOMR01000004">
    <property type="protein sequence ID" value="SFD83846.1"/>
    <property type="molecule type" value="Genomic_DNA"/>
</dbReference>
<dbReference type="Gene3D" id="3.40.30.10">
    <property type="entry name" value="Glutaredoxin"/>
    <property type="match status" value="1"/>
</dbReference>
<dbReference type="Pfam" id="PF00578">
    <property type="entry name" value="AhpC-TSA"/>
    <property type="match status" value="1"/>
</dbReference>
<evidence type="ECO:0000313" key="4">
    <source>
        <dbReference type="Proteomes" id="UP000199474"/>
    </source>
</evidence>
<dbReference type="STRING" id="640948.SAMN05216238_104327"/>
<keyword evidence="3" id="KW-0413">Isomerase</keyword>
<feature type="domain" description="Thioredoxin" evidence="2">
    <location>
        <begin position="1"/>
        <end position="146"/>
    </location>
</feature>